<evidence type="ECO:0000259" key="1">
    <source>
        <dbReference type="SMART" id="SM00507"/>
    </source>
</evidence>
<accession>A0A518JSP1</accession>
<dbReference type="EMBL" id="CP036348">
    <property type="protein sequence ID" value="QDV68564.1"/>
    <property type="molecule type" value="Genomic_DNA"/>
</dbReference>
<keyword evidence="2" id="KW-0540">Nuclease</keyword>
<sequence>MDANLREYVVDRSQGFCEYCLISQRYFSERFQIEHVIAHQHRGETIASNLAIACSRCNRHKGPNLAGIDPESGALTRLFNPRSDTWIEHFVQRSSGIIEGLTAIGRTTTYVLDFNAERRVELRAAIEKLATKEL</sequence>
<dbReference type="GO" id="GO:0003676">
    <property type="term" value="F:nucleic acid binding"/>
    <property type="evidence" value="ECO:0007669"/>
    <property type="project" value="InterPro"/>
</dbReference>
<reference evidence="2 3" key="1">
    <citation type="submission" date="2019-02" db="EMBL/GenBank/DDBJ databases">
        <title>Deep-cultivation of Planctomycetes and their phenomic and genomic characterization uncovers novel biology.</title>
        <authorList>
            <person name="Wiegand S."/>
            <person name="Jogler M."/>
            <person name="Boedeker C."/>
            <person name="Pinto D."/>
            <person name="Vollmers J."/>
            <person name="Rivas-Marin E."/>
            <person name="Kohn T."/>
            <person name="Peeters S.H."/>
            <person name="Heuer A."/>
            <person name="Rast P."/>
            <person name="Oberbeckmann S."/>
            <person name="Bunk B."/>
            <person name="Jeske O."/>
            <person name="Meyerdierks A."/>
            <person name="Storesund J.E."/>
            <person name="Kallscheuer N."/>
            <person name="Luecker S."/>
            <person name="Lage O.M."/>
            <person name="Pohl T."/>
            <person name="Merkel B.J."/>
            <person name="Hornburger P."/>
            <person name="Mueller R.-W."/>
            <person name="Bruemmer F."/>
            <person name="Labrenz M."/>
            <person name="Spormann A.M."/>
            <person name="Op den Camp H."/>
            <person name="Overmann J."/>
            <person name="Amann R."/>
            <person name="Jetten M.S.M."/>
            <person name="Mascher T."/>
            <person name="Medema M.H."/>
            <person name="Devos D.P."/>
            <person name="Kaster A.-K."/>
            <person name="Ovreas L."/>
            <person name="Rohde M."/>
            <person name="Galperin M.Y."/>
            <person name="Jogler C."/>
        </authorList>
    </citation>
    <scope>NUCLEOTIDE SEQUENCE [LARGE SCALE GENOMIC DNA]</scope>
    <source>
        <strain evidence="2 3">Poly24</strain>
    </source>
</reference>
<proteinExistence type="predicted"/>
<dbReference type="InterPro" id="IPR003615">
    <property type="entry name" value="HNH_nuc"/>
</dbReference>
<dbReference type="GO" id="GO:0004519">
    <property type="term" value="F:endonuclease activity"/>
    <property type="evidence" value="ECO:0007669"/>
    <property type="project" value="UniProtKB-KW"/>
</dbReference>
<evidence type="ECO:0000313" key="2">
    <source>
        <dbReference type="EMBL" id="QDV68564.1"/>
    </source>
</evidence>
<dbReference type="KEGG" id="rcf:Poly24_22740"/>
<dbReference type="InterPro" id="IPR002711">
    <property type="entry name" value="HNH"/>
</dbReference>
<dbReference type="AlphaFoldDB" id="A0A518JSP1"/>
<dbReference type="PANTHER" id="PTHR33877">
    <property type="entry name" value="SLL1193 PROTEIN"/>
    <property type="match status" value="1"/>
</dbReference>
<evidence type="ECO:0000313" key="3">
    <source>
        <dbReference type="Proteomes" id="UP000315082"/>
    </source>
</evidence>
<dbReference type="GO" id="GO:0008270">
    <property type="term" value="F:zinc ion binding"/>
    <property type="evidence" value="ECO:0007669"/>
    <property type="project" value="InterPro"/>
</dbReference>
<keyword evidence="2" id="KW-0378">Hydrolase</keyword>
<name>A0A518JSP1_9BACT</name>
<dbReference type="Pfam" id="PF01844">
    <property type="entry name" value="HNH"/>
    <property type="match status" value="1"/>
</dbReference>
<dbReference type="Gene3D" id="1.10.30.50">
    <property type="match status" value="1"/>
</dbReference>
<organism evidence="2 3">
    <name type="scientific">Rosistilla carotiformis</name>
    <dbReference type="NCBI Taxonomy" id="2528017"/>
    <lineage>
        <taxon>Bacteria</taxon>
        <taxon>Pseudomonadati</taxon>
        <taxon>Planctomycetota</taxon>
        <taxon>Planctomycetia</taxon>
        <taxon>Pirellulales</taxon>
        <taxon>Pirellulaceae</taxon>
        <taxon>Rosistilla</taxon>
    </lineage>
</organism>
<dbReference type="PANTHER" id="PTHR33877:SF1">
    <property type="entry name" value="TYPE IV METHYL-DIRECTED RESTRICTION ENZYME ECOKMCRA"/>
    <property type="match status" value="1"/>
</dbReference>
<protein>
    <submittedName>
        <fullName evidence="2">HNH endonuclease</fullName>
    </submittedName>
</protein>
<keyword evidence="2" id="KW-0255">Endonuclease</keyword>
<dbReference type="Proteomes" id="UP000315082">
    <property type="component" value="Chromosome"/>
</dbReference>
<dbReference type="InterPro" id="IPR052892">
    <property type="entry name" value="NA-targeting_endonuclease"/>
</dbReference>
<keyword evidence="3" id="KW-1185">Reference proteome</keyword>
<dbReference type="RefSeq" id="WP_145094611.1">
    <property type="nucleotide sequence ID" value="NZ_CP036348.1"/>
</dbReference>
<dbReference type="SMART" id="SM00507">
    <property type="entry name" value="HNHc"/>
    <property type="match status" value="1"/>
</dbReference>
<dbReference type="OrthoDB" id="9802901at2"/>
<gene>
    <name evidence="2" type="ORF">Poly24_22740</name>
</gene>
<feature type="domain" description="HNH nuclease" evidence="1">
    <location>
        <begin position="4"/>
        <end position="59"/>
    </location>
</feature>
<dbReference type="CDD" id="cd00085">
    <property type="entry name" value="HNHc"/>
    <property type="match status" value="1"/>
</dbReference>